<evidence type="ECO:0000313" key="6">
    <source>
        <dbReference type="Proteomes" id="UP001596145"/>
    </source>
</evidence>
<organism evidence="5 6">
    <name type="scientific">Halorubrum glutamatedens</name>
    <dbReference type="NCBI Taxonomy" id="2707018"/>
    <lineage>
        <taxon>Archaea</taxon>
        <taxon>Methanobacteriati</taxon>
        <taxon>Methanobacteriota</taxon>
        <taxon>Stenosarchaea group</taxon>
        <taxon>Halobacteria</taxon>
        <taxon>Halobacteriales</taxon>
        <taxon>Haloferacaceae</taxon>
        <taxon>Halorubrum</taxon>
    </lineage>
</organism>
<dbReference type="GO" id="GO:0046872">
    <property type="term" value="F:metal ion binding"/>
    <property type="evidence" value="ECO:0007669"/>
    <property type="project" value="UniProtKB-KW"/>
</dbReference>
<gene>
    <name evidence="5" type="ORF">ACFPJA_15400</name>
</gene>
<comment type="similarity">
    <text evidence="3">Belongs to the peptidase M24B family.</text>
</comment>
<keyword evidence="6" id="KW-1185">Reference proteome</keyword>
<evidence type="ECO:0000256" key="1">
    <source>
        <dbReference type="ARBA" id="ARBA00022723"/>
    </source>
</evidence>
<keyword evidence="1 3" id="KW-0479">Metal-binding</keyword>
<dbReference type="Pfam" id="PF00557">
    <property type="entry name" value="Peptidase_M24"/>
    <property type="match status" value="1"/>
</dbReference>
<dbReference type="PANTHER" id="PTHR46112:SF2">
    <property type="entry name" value="XAA-PRO AMINOPEPTIDASE P-RELATED"/>
    <property type="match status" value="1"/>
</dbReference>
<dbReference type="InterPro" id="IPR036005">
    <property type="entry name" value="Creatinase/aminopeptidase-like"/>
</dbReference>
<dbReference type="PROSITE" id="PS00491">
    <property type="entry name" value="PROLINE_PEPTIDASE"/>
    <property type="match status" value="1"/>
</dbReference>
<dbReference type="RefSeq" id="WP_122105841.1">
    <property type="nucleotide sequence ID" value="NZ_JBHSKV010000021.1"/>
</dbReference>
<evidence type="ECO:0000256" key="2">
    <source>
        <dbReference type="ARBA" id="ARBA00022801"/>
    </source>
</evidence>
<dbReference type="InterPro" id="IPR029149">
    <property type="entry name" value="Creatin/AminoP/Spt16_N"/>
</dbReference>
<dbReference type="Gene3D" id="3.90.230.10">
    <property type="entry name" value="Creatinase/methionine aminopeptidase superfamily"/>
    <property type="match status" value="1"/>
</dbReference>
<keyword evidence="2" id="KW-0378">Hydrolase</keyword>
<proteinExistence type="inferred from homology"/>
<dbReference type="InterPro" id="IPR000994">
    <property type="entry name" value="Pept_M24"/>
</dbReference>
<dbReference type="InterPro" id="IPR001131">
    <property type="entry name" value="Peptidase_M24B_aminopep-P_CS"/>
</dbReference>
<name>A0ABD5QVH9_9EURY</name>
<reference evidence="5 6" key="1">
    <citation type="journal article" date="2019" name="Int. J. Syst. Evol. Microbiol.">
        <title>The Global Catalogue of Microorganisms (GCM) 10K type strain sequencing project: providing services to taxonomists for standard genome sequencing and annotation.</title>
        <authorList>
            <consortium name="The Broad Institute Genomics Platform"/>
            <consortium name="The Broad Institute Genome Sequencing Center for Infectious Disease"/>
            <person name="Wu L."/>
            <person name="Ma J."/>
        </authorList>
    </citation>
    <scope>NUCLEOTIDE SEQUENCE [LARGE SCALE GENOMIC DNA]</scope>
    <source>
        <strain evidence="5 6">CGMCC 1.16026</strain>
    </source>
</reference>
<dbReference type="EMBL" id="JBHSKV010000021">
    <property type="protein sequence ID" value="MFC5136099.1"/>
    <property type="molecule type" value="Genomic_DNA"/>
</dbReference>
<accession>A0ABD5QVH9</accession>
<dbReference type="Proteomes" id="UP001596145">
    <property type="component" value="Unassembled WGS sequence"/>
</dbReference>
<evidence type="ECO:0000313" key="5">
    <source>
        <dbReference type="EMBL" id="MFC5136099.1"/>
    </source>
</evidence>
<dbReference type="InterPro" id="IPR050659">
    <property type="entry name" value="Peptidase_M24B"/>
</dbReference>
<dbReference type="Gene3D" id="3.40.350.10">
    <property type="entry name" value="Creatinase/prolidase N-terminal domain"/>
    <property type="match status" value="1"/>
</dbReference>
<dbReference type="SUPFAM" id="SSF55920">
    <property type="entry name" value="Creatinase/aminopeptidase"/>
    <property type="match status" value="1"/>
</dbReference>
<comment type="caution">
    <text evidence="5">The sequence shown here is derived from an EMBL/GenBank/DDBJ whole genome shotgun (WGS) entry which is preliminary data.</text>
</comment>
<dbReference type="PANTHER" id="PTHR46112">
    <property type="entry name" value="AMINOPEPTIDASE"/>
    <property type="match status" value="1"/>
</dbReference>
<sequence length="389" mass="41578">MDHPDEPETEYGFLAEVLTDADAAAFVHVADRFDDDLRYLTRFSGPDRAYAFAYHDGDALLFPPSLFDEQAEREFPGTAVVGYGDRAEPDPVDAVLAVLADRDVDGAVAVPPAIRHDVYARLSTAGHEVVTTGAVESARERKTEREQRCLESVEHAAQRGLERAEAVLAEATVDGDVTRWDGNVLTTEVLRREINAELSRRGVDPSGNSVIGAGSTCADLHFTGTDGIRPGESVLIDLSPRGPHGYYGDVTRTFTVGSPDPWVETAYDAVLEARETAMSVLDAGAGVRAAAVHEAASDVLSEAGYGVGDVSTGFYHGVGHGIGVSLHEGPGLTDDRELRPGHVVTVEPGVYDPDRGGVRLEDLVVVTRDGFENLVDYPLSLTPRAADPS</sequence>
<evidence type="ECO:0000256" key="3">
    <source>
        <dbReference type="RuleBase" id="RU000590"/>
    </source>
</evidence>
<dbReference type="GO" id="GO:0016787">
    <property type="term" value="F:hydrolase activity"/>
    <property type="evidence" value="ECO:0007669"/>
    <property type="project" value="UniProtKB-KW"/>
</dbReference>
<dbReference type="AlphaFoldDB" id="A0ABD5QVH9"/>
<protein>
    <submittedName>
        <fullName evidence="5">M24 family metallopeptidase</fullName>
    </submittedName>
</protein>
<feature type="domain" description="Peptidase M24" evidence="4">
    <location>
        <begin position="161"/>
        <end position="367"/>
    </location>
</feature>
<evidence type="ECO:0000259" key="4">
    <source>
        <dbReference type="Pfam" id="PF00557"/>
    </source>
</evidence>